<protein>
    <recommendedName>
        <fullName evidence="4">Large ribosomal subunit protein uL15m</fullName>
    </recommendedName>
    <alternativeName>
        <fullName evidence="5">39S ribosomal protein L15, mitochondrial</fullName>
    </alternativeName>
</protein>
<dbReference type="PANTHER" id="PTHR12934">
    <property type="entry name" value="50S RIBOSOMAL PROTEIN L15"/>
    <property type="match status" value="1"/>
</dbReference>
<keyword evidence="8" id="KW-1185">Reference proteome</keyword>
<dbReference type="GO" id="GO:0003735">
    <property type="term" value="F:structural constituent of ribosome"/>
    <property type="evidence" value="ECO:0007669"/>
    <property type="project" value="InterPro"/>
</dbReference>
<reference evidence="7 8" key="1">
    <citation type="journal article" date="2010" name="Science">
        <title>Plasticity of animal genome architecture unmasked by rapid evolution of a pelagic tunicate.</title>
        <authorList>
            <person name="Denoeud F."/>
            <person name="Henriet S."/>
            <person name="Mungpakdee S."/>
            <person name="Aury J.M."/>
            <person name="Da Silva C."/>
            <person name="Brinkmann H."/>
            <person name="Mikhaleva J."/>
            <person name="Olsen L.C."/>
            <person name="Jubin C."/>
            <person name="Canestro C."/>
            <person name="Bouquet J.M."/>
            <person name="Danks G."/>
            <person name="Poulain J."/>
            <person name="Campsteijn C."/>
            <person name="Adamski M."/>
            <person name="Cross I."/>
            <person name="Yadetie F."/>
            <person name="Muffato M."/>
            <person name="Louis A."/>
            <person name="Butcher S."/>
            <person name="Tsagkogeorga G."/>
            <person name="Konrad A."/>
            <person name="Singh S."/>
            <person name="Jensen M.F."/>
            <person name="Cong E.H."/>
            <person name="Eikeseth-Otteraa H."/>
            <person name="Noel B."/>
            <person name="Anthouard V."/>
            <person name="Porcel B.M."/>
            <person name="Kachouri-Lafond R."/>
            <person name="Nishino A."/>
            <person name="Ugolini M."/>
            <person name="Chourrout P."/>
            <person name="Nishida H."/>
            <person name="Aasland R."/>
            <person name="Huzurbazar S."/>
            <person name="Westhof E."/>
            <person name="Delsuc F."/>
            <person name="Lehrach H."/>
            <person name="Reinhardt R."/>
            <person name="Weissenbach J."/>
            <person name="Roy S.W."/>
            <person name="Artiguenave F."/>
            <person name="Postlethwait J.H."/>
            <person name="Manak J.R."/>
            <person name="Thompson E.M."/>
            <person name="Jaillon O."/>
            <person name="Du Pasquier L."/>
            <person name="Boudinot P."/>
            <person name="Liberles D.A."/>
            <person name="Volff J.N."/>
            <person name="Philippe H."/>
            <person name="Lenhard B."/>
            <person name="Roest Crollius H."/>
            <person name="Wincker P."/>
            <person name="Chourrout D."/>
        </authorList>
    </citation>
    <scope>NUCLEOTIDE SEQUENCE [LARGE SCALE GENOMIC DNA]</scope>
</reference>
<keyword evidence="2" id="KW-0689">Ribosomal protein</keyword>
<accession>E4XAX1</accession>
<evidence type="ECO:0000313" key="7">
    <source>
        <dbReference type="EMBL" id="CBY08880.1"/>
    </source>
</evidence>
<comment type="similarity">
    <text evidence="1">Belongs to the universal ribosomal protein uL15 family.</text>
</comment>
<name>E4XAX1_OIKDI</name>
<proteinExistence type="inferred from homology"/>
<feature type="domain" description="Large ribosomal subunit protein uL15/eL18" evidence="6">
    <location>
        <begin position="124"/>
        <end position="207"/>
    </location>
</feature>
<dbReference type="GO" id="GO:0005762">
    <property type="term" value="C:mitochondrial large ribosomal subunit"/>
    <property type="evidence" value="ECO:0007669"/>
    <property type="project" value="TreeGrafter"/>
</dbReference>
<evidence type="ECO:0000256" key="2">
    <source>
        <dbReference type="ARBA" id="ARBA00022980"/>
    </source>
</evidence>
<evidence type="ECO:0000259" key="6">
    <source>
        <dbReference type="Pfam" id="PF00828"/>
    </source>
</evidence>
<evidence type="ECO:0000256" key="3">
    <source>
        <dbReference type="ARBA" id="ARBA00023274"/>
    </source>
</evidence>
<dbReference type="AlphaFoldDB" id="E4XAX1"/>
<evidence type="ECO:0000256" key="4">
    <source>
        <dbReference type="ARBA" id="ARBA00035299"/>
    </source>
</evidence>
<dbReference type="InParanoid" id="E4XAX1"/>
<evidence type="ECO:0000313" key="8">
    <source>
        <dbReference type="Proteomes" id="UP000001307"/>
    </source>
</evidence>
<dbReference type="EMBL" id="FN653033">
    <property type="protein sequence ID" value="CBY08880.1"/>
    <property type="molecule type" value="Genomic_DNA"/>
</dbReference>
<dbReference type="GO" id="GO:0006412">
    <property type="term" value="P:translation"/>
    <property type="evidence" value="ECO:0007669"/>
    <property type="project" value="InterPro"/>
</dbReference>
<dbReference type="PANTHER" id="PTHR12934:SF11">
    <property type="entry name" value="LARGE RIBOSOMAL SUBUNIT PROTEIN UL15M"/>
    <property type="match status" value="1"/>
</dbReference>
<sequence length="586" mass="68549">MQNRMKEVIRALPRIKEHHIRENFAPPSNDAYHSYVQDNMKNLYRKNQPIFLWDGTPIHTGAKPSIGADHKFIYGHFRGQHGKKRGAHFVGQNRQYGTKWTNSMQLLPRHQFDFDERTNKIYEPITLWDIQRLVELGRLDPNKIIDITAIINARAMAPADFFWSNDIMGLRLVADGKNEFCSKLNIEFQMADRDAIAAVEKCGGKFTAAFYDRKSIELAVNPVDFFLKGKPVLKRQLPPPYLLKYYVAPETRGYLADKDLVNFDRQRLAKELGYENVNISTCDIMSMEKSPRQIWYGIEPGSLVNLAEKKVYKPFEPAEEGEEPSIAQIQLINFLPNRWIKSSQRRWQIRQGYCIKTTFHIPNILGLNEYNQILHRKTFIRHPIRDSIYANKSVFCPLKNHKRSKNLFVYFEENVEIDPEALAIDLERDYVDAYSQGISAREKLIEKHSKELSNFCSVSMTKNEESNCCHISVLNGNYEMIYDNKKFQPPDKKERDRLIEIFNSHYIIAYMAAEIFAEVGYRPDWKKVVNLPHDPYVYRFILYSADLTFLQIVDQMTLEMIARHVLELDCFDDFSNYESVEFLTGM</sequence>
<organism evidence="7 8">
    <name type="scientific">Oikopleura dioica</name>
    <name type="common">Tunicate</name>
    <dbReference type="NCBI Taxonomy" id="34765"/>
    <lineage>
        <taxon>Eukaryota</taxon>
        <taxon>Metazoa</taxon>
        <taxon>Chordata</taxon>
        <taxon>Tunicata</taxon>
        <taxon>Appendicularia</taxon>
        <taxon>Copelata</taxon>
        <taxon>Oikopleuridae</taxon>
        <taxon>Oikopleura</taxon>
    </lineage>
</organism>
<dbReference type="InterPro" id="IPR036227">
    <property type="entry name" value="Ribosomal_uL15/eL18_sf"/>
</dbReference>
<gene>
    <name evidence="7" type="ORF">GSOID_T00005721001</name>
</gene>
<dbReference type="InterPro" id="IPR021131">
    <property type="entry name" value="Ribosomal_uL15/eL18"/>
</dbReference>
<dbReference type="Proteomes" id="UP000001307">
    <property type="component" value="Unassembled WGS sequence"/>
</dbReference>
<evidence type="ECO:0000256" key="1">
    <source>
        <dbReference type="ARBA" id="ARBA00007320"/>
    </source>
</evidence>
<keyword evidence="3" id="KW-0687">Ribonucleoprotein</keyword>
<dbReference type="SUPFAM" id="SSF52080">
    <property type="entry name" value="Ribosomal proteins L15p and L18e"/>
    <property type="match status" value="1"/>
</dbReference>
<dbReference type="Pfam" id="PF00828">
    <property type="entry name" value="Ribosomal_L27A"/>
    <property type="match status" value="1"/>
</dbReference>
<evidence type="ECO:0000256" key="5">
    <source>
        <dbReference type="ARBA" id="ARBA00035423"/>
    </source>
</evidence>
<dbReference type="OrthoDB" id="361383at2759"/>
<dbReference type="InterPro" id="IPR005749">
    <property type="entry name" value="Ribosomal_uL15_bac-type"/>
</dbReference>